<reference evidence="1 2" key="1">
    <citation type="submission" date="2018-06" db="EMBL/GenBank/DDBJ databases">
        <title>Comparative genomics reveals the genomic features of Rhizophagus irregularis, R. cerebriforme, R. diaphanum and Gigaspora rosea, and their symbiotic lifestyle signature.</title>
        <authorList>
            <person name="Morin E."/>
            <person name="San Clemente H."/>
            <person name="Chen E.C.H."/>
            <person name="De La Providencia I."/>
            <person name="Hainaut M."/>
            <person name="Kuo A."/>
            <person name="Kohler A."/>
            <person name="Murat C."/>
            <person name="Tang N."/>
            <person name="Roy S."/>
            <person name="Loubradou J."/>
            <person name="Henrissat B."/>
            <person name="Grigoriev I.V."/>
            <person name="Corradi N."/>
            <person name="Roux C."/>
            <person name="Martin F.M."/>
        </authorList>
    </citation>
    <scope>NUCLEOTIDE SEQUENCE [LARGE SCALE GENOMIC DNA]</scope>
    <source>
        <strain evidence="1 2">DAOM 194757</strain>
    </source>
</reference>
<proteinExistence type="predicted"/>
<dbReference type="OrthoDB" id="2428684at2759"/>
<feature type="non-terminal residue" evidence="1">
    <location>
        <position position="1"/>
    </location>
</feature>
<dbReference type="EMBL" id="QKWP01006884">
    <property type="protein sequence ID" value="RIA99844.1"/>
    <property type="molecule type" value="Genomic_DNA"/>
</dbReference>
<name>A0A397TYC0_9GLOM</name>
<comment type="caution">
    <text evidence="1">The sequence shown here is derived from an EMBL/GenBank/DDBJ whole genome shotgun (WGS) entry which is preliminary data.</text>
</comment>
<gene>
    <name evidence="1" type="ORF">C2G38_2237276</name>
</gene>
<sequence length="107" mass="12787">DLREDYKYCKDSFIFSLKNGTIQNSILSRVIDPEHAILSIRTCGPYFGQGYDLAMWHNFNEDKNCWNNQSSYDKRIRNTSTYDNYNRSYFKAAEYEIFRLARKLSKN</sequence>
<protein>
    <recommendedName>
        <fullName evidence="3">TLDc domain-containing protein</fullName>
    </recommendedName>
</protein>
<organism evidence="1 2">
    <name type="scientific">Gigaspora rosea</name>
    <dbReference type="NCBI Taxonomy" id="44941"/>
    <lineage>
        <taxon>Eukaryota</taxon>
        <taxon>Fungi</taxon>
        <taxon>Fungi incertae sedis</taxon>
        <taxon>Mucoromycota</taxon>
        <taxon>Glomeromycotina</taxon>
        <taxon>Glomeromycetes</taxon>
        <taxon>Diversisporales</taxon>
        <taxon>Gigasporaceae</taxon>
        <taxon>Gigaspora</taxon>
    </lineage>
</organism>
<evidence type="ECO:0000313" key="2">
    <source>
        <dbReference type="Proteomes" id="UP000266673"/>
    </source>
</evidence>
<accession>A0A397TYC0</accession>
<evidence type="ECO:0008006" key="3">
    <source>
        <dbReference type="Google" id="ProtNLM"/>
    </source>
</evidence>
<keyword evidence="2" id="KW-1185">Reference proteome</keyword>
<evidence type="ECO:0000313" key="1">
    <source>
        <dbReference type="EMBL" id="RIA99844.1"/>
    </source>
</evidence>
<dbReference type="Proteomes" id="UP000266673">
    <property type="component" value="Unassembled WGS sequence"/>
</dbReference>
<dbReference type="AlphaFoldDB" id="A0A397TYC0"/>